<dbReference type="OrthoDB" id="308265at2"/>
<reference evidence="2 3" key="1">
    <citation type="journal article" date="2018" name="BMC Genomics">
        <title>Whole genome sequencing and function prediction of 133 gut anaerobes isolated from chicken caecum in pure cultures.</title>
        <authorList>
            <person name="Medvecky M."/>
            <person name="Cejkova D."/>
            <person name="Polansky O."/>
            <person name="Karasova D."/>
            <person name="Kubasova T."/>
            <person name="Cizek A."/>
            <person name="Rychlik I."/>
        </authorList>
    </citation>
    <scope>NUCLEOTIDE SEQUENCE [LARGE SCALE GENOMIC DNA]</scope>
    <source>
        <strain evidence="2 3">An13</strain>
    </source>
</reference>
<dbReference type="RefSeq" id="WP_087357329.1">
    <property type="nucleotide sequence ID" value="NZ_NFLJ01000006.1"/>
</dbReference>
<keyword evidence="3" id="KW-1185">Reference proteome</keyword>
<organism evidence="2 3">
    <name type="scientific">Massilimicrobiota timonensis</name>
    <dbReference type="NCBI Taxonomy" id="1776392"/>
    <lineage>
        <taxon>Bacteria</taxon>
        <taxon>Bacillati</taxon>
        <taxon>Bacillota</taxon>
        <taxon>Erysipelotrichia</taxon>
        <taxon>Erysipelotrichales</taxon>
        <taxon>Erysipelotrichaceae</taxon>
        <taxon>Massilimicrobiota</taxon>
    </lineage>
</organism>
<dbReference type="InterPro" id="IPR008407">
    <property type="entry name" value="Brnchd-chn_aa_trnsp_AzlD"/>
</dbReference>
<evidence type="ECO:0000313" key="3">
    <source>
        <dbReference type="Proteomes" id="UP000195305"/>
    </source>
</evidence>
<evidence type="ECO:0000313" key="2">
    <source>
        <dbReference type="EMBL" id="OUQ35782.1"/>
    </source>
</evidence>
<feature type="transmembrane region" description="Helical" evidence="1">
    <location>
        <begin position="6"/>
        <end position="25"/>
    </location>
</feature>
<feature type="transmembrane region" description="Helical" evidence="1">
    <location>
        <begin position="84"/>
        <end position="103"/>
    </location>
</feature>
<comment type="caution">
    <text evidence="2">The sequence shown here is derived from an EMBL/GenBank/DDBJ whole genome shotgun (WGS) entry which is preliminary data.</text>
</comment>
<evidence type="ECO:0000256" key="1">
    <source>
        <dbReference type="SAM" id="Phobius"/>
    </source>
</evidence>
<dbReference type="Proteomes" id="UP000195305">
    <property type="component" value="Unassembled WGS sequence"/>
</dbReference>
<dbReference type="AlphaFoldDB" id="A0A1Y4T3L7"/>
<protein>
    <submittedName>
        <fullName evidence="2">Branched-chain amino acid transporter AzlD</fullName>
    </submittedName>
</protein>
<name>A0A1Y4T3L7_9FIRM</name>
<feature type="transmembrane region" description="Helical" evidence="1">
    <location>
        <begin position="59"/>
        <end position="77"/>
    </location>
</feature>
<keyword evidence="1" id="KW-0812">Transmembrane</keyword>
<sequence length="104" mass="11598">MHGIILISIIAVITFLTRVLPFFIFKNKSYPIIEYLGDVLPYAIMAMLVVYCLRSVDLLSGNHGICEMIGVGTVILLHLIKRNTLLSIIGGTLVYMLCVQIIFV</sequence>
<accession>A0A1Y4T3L7</accession>
<dbReference type="PIRSF" id="PIRSF003203">
    <property type="entry name" value="AzlD"/>
    <property type="match status" value="1"/>
</dbReference>
<gene>
    <name evidence="2" type="ORF">B5E75_03100</name>
</gene>
<keyword evidence="1" id="KW-1133">Transmembrane helix</keyword>
<dbReference type="EMBL" id="NFLJ01000006">
    <property type="protein sequence ID" value="OUQ35782.1"/>
    <property type="molecule type" value="Genomic_DNA"/>
</dbReference>
<dbReference type="Pfam" id="PF05437">
    <property type="entry name" value="AzlD"/>
    <property type="match status" value="1"/>
</dbReference>
<feature type="transmembrane region" description="Helical" evidence="1">
    <location>
        <begin position="32"/>
        <end position="53"/>
    </location>
</feature>
<proteinExistence type="predicted"/>
<keyword evidence="1" id="KW-0472">Membrane</keyword>